<accession>A0AAD3HQD2</accession>
<dbReference type="PANTHER" id="PTHR30222:SF17">
    <property type="entry name" value="SPERMIDINE_PUTRESCINE-BINDING PERIPLASMIC PROTEIN"/>
    <property type="match status" value="1"/>
</dbReference>
<comment type="caution">
    <text evidence="3">The sequence shown here is derived from an EMBL/GenBank/DDBJ whole genome shotgun (WGS) entry which is preliminary data.</text>
</comment>
<dbReference type="AlphaFoldDB" id="A0AAD3HQD2"/>
<evidence type="ECO:0000313" key="3">
    <source>
        <dbReference type="EMBL" id="GFR49954.1"/>
    </source>
</evidence>
<evidence type="ECO:0000256" key="2">
    <source>
        <dbReference type="SAM" id="MobiDB-lite"/>
    </source>
</evidence>
<proteinExistence type="predicted"/>
<dbReference type="Gene3D" id="3.40.190.10">
    <property type="entry name" value="Periplasmic binding protein-like II"/>
    <property type="match status" value="1"/>
</dbReference>
<name>A0AAD3HQD2_9CHLO</name>
<dbReference type="PANTHER" id="PTHR30222">
    <property type="entry name" value="SPERMIDINE/PUTRESCINE-BINDING PERIPLASMIC PROTEIN"/>
    <property type="match status" value="1"/>
</dbReference>
<gene>
    <name evidence="3" type="ORF">Agub_g12062</name>
</gene>
<evidence type="ECO:0000313" key="4">
    <source>
        <dbReference type="Proteomes" id="UP001054857"/>
    </source>
</evidence>
<dbReference type="EMBL" id="BMAR01000033">
    <property type="protein sequence ID" value="GFR49954.1"/>
    <property type="molecule type" value="Genomic_DNA"/>
</dbReference>
<reference evidence="3 4" key="1">
    <citation type="journal article" date="2021" name="Sci. Rep.">
        <title>Genome sequencing of the multicellular alga Astrephomene provides insights into convergent evolution of germ-soma differentiation.</title>
        <authorList>
            <person name="Yamashita S."/>
            <person name="Yamamoto K."/>
            <person name="Matsuzaki R."/>
            <person name="Suzuki S."/>
            <person name="Yamaguchi H."/>
            <person name="Hirooka S."/>
            <person name="Minakuchi Y."/>
            <person name="Miyagishima S."/>
            <person name="Kawachi M."/>
            <person name="Toyoda A."/>
            <person name="Nozaki H."/>
        </authorList>
    </citation>
    <scope>NUCLEOTIDE SEQUENCE [LARGE SCALE GENOMIC DNA]</scope>
    <source>
        <strain evidence="3 4">NIES-4017</strain>
    </source>
</reference>
<dbReference type="SUPFAM" id="SSF53850">
    <property type="entry name" value="Periplasmic binding protein-like II"/>
    <property type="match status" value="1"/>
</dbReference>
<sequence length="265" mass="29593">ELVTVNMQTAMHRTTRVVNPKSDVLSLRYRRQHTRSTRATERRTAVSVAATQHQSPDPDDGPSTSGSHDELISQPYSRRQVALGVAATISAIAGAEPVLAAKTITLRDGTQLQAYEHGMSLSIVALRGSVPSRWALDFKTSIGRYCGFSLDQRAQLEDIFKELSDTSGRNRRSAGLADVVTLGDSWLGPAVQRGLLQPLPGTPQHQRWYRLLPQRMRQLVQRDEQGRVDPQGRVYGAPYRWGCTLIAYRRDRLLRRGGRPVLDWG</sequence>
<evidence type="ECO:0000256" key="1">
    <source>
        <dbReference type="ARBA" id="ARBA00022729"/>
    </source>
</evidence>
<organism evidence="3 4">
    <name type="scientific">Astrephomene gubernaculifera</name>
    <dbReference type="NCBI Taxonomy" id="47775"/>
    <lineage>
        <taxon>Eukaryota</taxon>
        <taxon>Viridiplantae</taxon>
        <taxon>Chlorophyta</taxon>
        <taxon>core chlorophytes</taxon>
        <taxon>Chlorophyceae</taxon>
        <taxon>CS clade</taxon>
        <taxon>Chlamydomonadales</taxon>
        <taxon>Astrephomenaceae</taxon>
        <taxon>Astrephomene</taxon>
    </lineage>
</organism>
<keyword evidence="1" id="KW-0732">Signal</keyword>
<feature type="region of interest" description="Disordered" evidence="2">
    <location>
        <begin position="31"/>
        <end position="70"/>
    </location>
</feature>
<feature type="non-terminal residue" evidence="3">
    <location>
        <position position="265"/>
    </location>
</feature>
<protein>
    <submittedName>
        <fullName evidence="3">Uncharacterized protein</fullName>
    </submittedName>
</protein>
<feature type="non-terminal residue" evidence="3">
    <location>
        <position position="1"/>
    </location>
</feature>
<dbReference type="Proteomes" id="UP001054857">
    <property type="component" value="Unassembled WGS sequence"/>
</dbReference>
<keyword evidence="4" id="KW-1185">Reference proteome</keyword>